<dbReference type="OrthoDB" id="4774723at2"/>
<gene>
    <name evidence="5" type="ORF">A9W98_19545</name>
</gene>
<dbReference type="EMBL" id="MAEM01000263">
    <property type="protein sequence ID" value="OBS01582.1"/>
    <property type="molecule type" value="Genomic_DNA"/>
</dbReference>
<protein>
    <recommendedName>
        <fullName evidence="7">Mammalian cell entry protein</fullName>
    </recommendedName>
</protein>
<name>A0A1A6BGU7_MYCGO</name>
<dbReference type="Proteomes" id="UP000093757">
    <property type="component" value="Unassembled WGS sequence"/>
</dbReference>
<evidence type="ECO:0000256" key="1">
    <source>
        <dbReference type="ARBA" id="ARBA00004370"/>
    </source>
</evidence>
<feature type="transmembrane region" description="Helical" evidence="4">
    <location>
        <begin position="79"/>
        <end position="99"/>
    </location>
</feature>
<evidence type="ECO:0008006" key="7">
    <source>
        <dbReference type="Google" id="ProtNLM"/>
    </source>
</evidence>
<organism evidence="5 6">
    <name type="scientific">Mycobacterium gordonae</name>
    <dbReference type="NCBI Taxonomy" id="1778"/>
    <lineage>
        <taxon>Bacteria</taxon>
        <taxon>Bacillati</taxon>
        <taxon>Actinomycetota</taxon>
        <taxon>Actinomycetes</taxon>
        <taxon>Mycobacteriales</taxon>
        <taxon>Mycobacteriaceae</taxon>
        <taxon>Mycobacterium</taxon>
    </lineage>
</organism>
<evidence type="ECO:0000313" key="5">
    <source>
        <dbReference type="EMBL" id="OBS01582.1"/>
    </source>
</evidence>
<evidence type="ECO:0000256" key="4">
    <source>
        <dbReference type="SAM" id="Phobius"/>
    </source>
</evidence>
<dbReference type="RefSeq" id="WP_065134167.1">
    <property type="nucleotide sequence ID" value="NZ_MAEM01000263.1"/>
</dbReference>
<comment type="caution">
    <text evidence="5">The sequence shown here is derived from an EMBL/GenBank/DDBJ whole genome shotgun (WGS) entry which is preliminary data.</text>
</comment>
<accession>A0A1A6BGU7</accession>
<dbReference type="PANTHER" id="PTHR37042:SF4">
    <property type="entry name" value="OUTER MEMBRANE PROTEIN RV1973"/>
    <property type="match status" value="1"/>
</dbReference>
<keyword evidence="4" id="KW-1133">Transmembrane helix</keyword>
<keyword evidence="2 4" id="KW-0472">Membrane</keyword>
<dbReference type="PANTHER" id="PTHR37042">
    <property type="entry name" value="OUTER MEMBRANE PROTEIN RV1973"/>
    <property type="match status" value="1"/>
</dbReference>
<sequence length="232" mass="24062">MAGDAGAAGQLTGPGQNSPAVTDGDDMRTDVDDSTAAVDTNLPRDGGEDIDDVVSEPAAGGTIGEDRPPGKPTSATRRAALAGAVAVTALAALAGWLAFRAYQAHQEQGQRSLFLQVARQEALNLTTIDWQHPDADVQRILDGATGQFHDDFAARSQPFVEVLKQAKSTTVGTVTAAGLESATADQAQVLVAASVKMTYAGGPEAPPRAWRMRITVQKVGDQAKVSNVAFVP</sequence>
<evidence type="ECO:0000256" key="2">
    <source>
        <dbReference type="ARBA" id="ARBA00023136"/>
    </source>
</evidence>
<reference evidence="5 6" key="1">
    <citation type="submission" date="2016-06" db="EMBL/GenBank/DDBJ databases">
        <authorList>
            <person name="Kjaerup R.B."/>
            <person name="Dalgaard T.S."/>
            <person name="Juul-Madsen H.R."/>
        </authorList>
    </citation>
    <scope>NUCLEOTIDE SEQUENCE [LARGE SCALE GENOMIC DNA]</scope>
    <source>
        <strain evidence="5 6">1245752.6</strain>
    </source>
</reference>
<dbReference type="AlphaFoldDB" id="A0A1A6BGU7"/>
<evidence type="ECO:0000313" key="6">
    <source>
        <dbReference type="Proteomes" id="UP000093757"/>
    </source>
</evidence>
<proteinExistence type="predicted"/>
<evidence type="ECO:0000256" key="3">
    <source>
        <dbReference type="SAM" id="MobiDB-lite"/>
    </source>
</evidence>
<feature type="region of interest" description="Disordered" evidence="3">
    <location>
        <begin position="1"/>
        <end position="75"/>
    </location>
</feature>
<comment type="subcellular location">
    <subcellularLocation>
        <location evidence="1">Membrane</location>
    </subcellularLocation>
</comment>
<dbReference type="GO" id="GO:0016020">
    <property type="term" value="C:membrane"/>
    <property type="evidence" value="ECO:0007669"/>
    <property type="project" value="UniProtKB-SubCell"/>
</dbReference>
<keyword evidence="4" id="KW-0812">Transmembrane</keyword>